<reference evidence="2" key="1">
    <citation type="submission" date="2021-01" db="EMBL/GenBank/DDBJ databases">
        <title>Fulvivirga kasyanovii gen. nov., sp nov., a novel member of the phylum Bacteroidetes isolated from seawater in a mussel farm.</title>
        <authorList>
            <person name="Zhao L.-H."/>
            <person name="Wang Z.-J."/>
        </authorList>
    </citation>
    <scope>NUCLEOTIDE SEQUENCE</scope>
    <source>
        <strain evidence="2">2943</strain>
    </source>
</reference>
<dbReference type="EMBL" id="JAESIY010000009">
    <property type="protein sequence ID" value="MBL3657841.1"/>
    <property type="molecule type" value="Genomic_DNA"/>
</dbReference>
<feature type="transmembrane region" description="Helical" evidence="1">
    <location>
        <begin position="32"/>
        <end position="52"/>
    </location>
</feature>
<keyword evidence="1" id="KW-0812">Transmembrane</keyword>
<feature type="transmembrane region" description="Helical" evidence="1">
    <location>
        <begin position="7"/>
        <end position="26"/>
    </location>
</feature>
<name>A0A937F9R4_9BACT</name>
<keyword evidence="1" id="KW-1133">Transmembrane helix</keyword>
<proteinExistence type="predicted"/>
<dbReference type="RefSeq" id="WP_202245626.1">
    <property type="nucleotide sequence ID" value="NZ_JAESIY010000009.1"/>
</dbReference>
<keyword evidence="1" id="KW-0472">Membrane</keyword>
<evidence type="ECO:0000256" key="1">
    <source>
        <dbReference type="SAM" id="Phobius"/>
    </source>
</evidence>
<gene>
    <name evidence="2" type="ORF">JL102_16950</name>
</gene>
<evidence type="ECO:0000313" key="2">
    <source>
        <dbReference type="EMBL" id="MBL3657841.1"/>
    </source>
</evidence>
<keyword evidence="3" id="KW-1185">Reference proteome</keyword>
<evidence type="ECO:0000313" key="3">
    <source>
        <dbReference type="Proteomes" id="UP000659388"/>
    </source>
</evidence>
<sequence>MIKILALALTIVGIIGLILGVFGIFGSSIIGVSPWAIAILGIIFFFSGISILKRKKDTDEVI</sequence>
<protein>
    <submittedName>
        <fullName evidence="2">Uncharacterized protein</fullName>
    </submittedName>
</protein>
<organism evidence="2 3">
    <name type="scientific">Fulvivirga sediminis</name>
    <dbReference type="NCBI Taxonomy" id="2803949"/>
    <lineage>
        <taxon>Bacteria</taxon>
        <taxon>Pseudomonadati</taxon>
        <taxon>Bacteroidota</taxon>
        <taxon>Cytophagia</taxon>
        <taxon>Cytophagales</taxon>
        <taxon>Fulvivirgaceae</taxon>
        <taxon>Fulvivirga</taxon>
    </lineage>
</organism>
<comment type="caution">
    <text evidence="2">The sequence shown here is derived from an EMBL/GenBank/DDBJ whole genome shotgun (WGS) entry which is preliminary data.</text>
</comment>
<dbReference type="Proteomes" id="UP000659388">
    <property type="component" value="Unassembled WGS sequence"/>
</dbReference>
<accession>A0A937F9R4</accession>
<dbReference type="AlphaFoldDB" id="A0A937F9R4"/>